<keyword evidence="6" id="KW-1185">Reference proteome</keyword>
<gene>
    <name evidence="5" type="primary">20350323</name>
    <name evidence="4" type="ORF">GGTG_09865</name>
</gene>
<dbReference type="Gene3D" id="3.30.160.60">
    <property type="entry name" value="Classic Zinc Finger"/>
    <property type="match status" value="1"/>
</dbReference>
<feature type="region of interest" description="Disordered" evidence="2">
    <location>
        <begin position="215"/>
        <end position="267"/>
    </location>
</feature>
<dbReference type="GO" id="GO:0008270">
    <property type="term" value="F:zinc ion binding"/>
    <property type="evidence" value="ECO:0007669"/>
    <property type="project" value="UniProtKB-KW"/>
</dbReference>
<dbReference type="OrthoDB" id="5560627at2759"/>
<keyword evidence="1" id="KW-0862">Zinc</keyword>
<feature type="region of interest" description="Disordered" evidence="2">
    <location>
        <begin position="158"/>
        <end position="185"/>
    </location>
</feature>
<dbReference type="STRING" id="644352.J3P8N0"/>
<feature type="compositionally biased region" description="Polar residues" evidence="2">
    <location>
        <begin position="160"/>
        <end position="169"/>
    </location>
</feature>
<dbReference type="PROSITE" id="PS00028">
    <property type="entry name" value="ZINC_FINGER_C2H2_1"/>
    <property type="match status" value="1"/>
</dbReference>
<sequence length="527" mass="58101">MSYPQAQIMGYATQLDGTGDYRFQTNPSMPGKTVCPYEEHVVTDPNVSRIVLMIMRDFVSRRALYDRAEDERAMFCCPIMRCYEEFDQPMGLIGHLLECKQLKFGEFNCLRCKNAHRYPITEREWLEWEGWQAKAPAVGIKKKFSELSGSIFRVIRSQRRNSAPSSRGGSPSVAAKSPGPPDWIWSGTGHLTVQDKLSLHRLPDQEKTEYIADAPYELQATSSTSVELPDTPPPPSYRQNSPGSFASSQTSSSRSGSSPQVIFDVPGTSWDSSTSSFGSSQIAAPEIQILAQPGSVRYFDNLTQSPGGMSVDQAGGQSVWEPTPTTSGYTEETASGINAFVPTPDSSRTAAEYFPISDINVSPASNTISTWNPDDGSLYSWLQGQMPPPPPPPQGHHSGLVDMLPNIPTANVGAIAHCLQAPDQIPVHEQLNCGGRSGNYTCEWCPWQPMETGKPENFANYLRKHRQTHLGRRFYCPNAGCERSYSRPDNLSKHIKESHPNSVGAYGSPSSQTRSGNKRRFTSSSAR</sequence>
<evidence type="ECO:0000313" key="4">
    <source>
        <dbReference type="EMBL" id="EJT73014.1"/>
    </source>
</evidence>
<evidence type="ECO:0000313" key="5">
    <source>
        <dbReference type="EnsemblFungi" id="EJT73014"/>
    </source>
</evidence>
<reference evidence="6" key="1">
    <citation type="submission" date="2010-07" db="EMBL/GenBank/DDBJ databases">
        <title>The genome sequence of Gaeumannomyces graminis var. tritici strain R3-111a-1.</title>
        <authorList>
            <consortium name="The Broad Institute Genome Sequencing Platform"/>
            <person name="Ma L.-J."/>
            <person name="Dead R."/>
            <person name="Young S."/>
            <person name="Zeng Q."/>
            <person name="Koehrsen M."/>
            <person name="Alvarado L."/>
            <person name="Berlin A."/>
            <person name="Chapman S.B."/>
            <person name="Chen Z."/>
            <person name="Freedman E."/>
            <person name="Gellesch M."/>
            <person name="Goldberg J."/>
            <person name="Griggs A."/>
            <person name="Gujja S."/>
            <person name="Heilman E.R."/>
            <person name="Heiman D."/>
            <person name="Hepburn T."/>
            <person name="Howarth C."/>
            <person name="Jen D."/>
            <person name="Larson L."/>
            <person name="Mehta T."/>
            <person name="Neiman D."/>
            <person name="Pearson M."/>
            <person name="Roberts A."/>
            <person name="Saif S."/>
            <person name="Shea T."/>
            <person name="Shenoy N."/>
            <person name="Sisk P."/>
            <person name="Stolte C."/>
            <person name="Sykes S."/>
            <person name="Walk T."/>
            <person name="White J."/>
            <person name="Yandava C."/>
            <person name="Haas B."/>
            <person name="Nusbaum C."/>
            <person name="Birren B."/>
        </authorList>
    </citation>
    <scope>NUCLEOTIDE SEQUENCE [LARGE SCALE GENOMIC DNA]</scope>
    <source>
        <strain evidence="6">R3-111a-1</strain>
    </source>
</reference>
<feature type="region of interest" description="Disordered" evidence="2">
    <location>
        <begin position="301"/>
        <end position="331"/>
    </location>
</feature>
<keyword evidence="1" id="KW-0863">Zinc-finger</keyword>
<dbReference type="Proteomes" id="UP000006039">
    <property type="component" value="Unassembled WGS sequence"/>
</dbReference>
<reference evidence="5" key="5">
    <citation type="submission" date="2018-04" db="UniProtKB">
        <authorList>
            <consortium name="EnsemblFungi"/>
        </authorList>
    </citation>
    <scope>IDENTIFICATION</scope>
    <source>
        <strain evidence="5">R3-111a-1</strain>
    </source>
</reference>
<keyword evidence="1" id="KW-0479">Metal-binding</keyword>
<reference evidence="4" key="2">
    <citation type="submission" date="2010-07" db="EMBL/GenBank/DDBJ databases">
        <authorList>
            <consortium name="The Broad Institute Genome Sequencing Platform"/>
            <consortium name="Broad Institute Genome Sequencing Center for Infectious Disease"/>
            <person name="Ma L.-J."/>
            <person name="Dead R."/>
            <person name="Young S."/>
            <person name="Zeng Q."/>
            <person name="Koehrsen M."/>
            <person name="Alvarado L."/>
            <person name="Berlin A."/>
            <person name="Chapman S.B."/>
            <person name="Chen Z."/>
            <person name="Freedman E."/>
            <person name="Gellesch M."/>
            <person name="Goldberg J."/>
            <person name="Griggs A."/>
            <person name="Gujja S."/>
            <person name="Heilman E.R."/>
            <person name="Heiman D."/>
            <person name="Hepburn T."/>
            <person name="Howarth C."/>
            <person name="Jen D."/>
            <person name="Larson L."/>
            <person name="Mehta T."/>
            <person name="Neiman D."/>
            <person name="Pearson M."/>
            <person name="Roberts A."/>
            <person name="Saif S."/>
            <person name="Shea T."/>
            <person name="Shenoy N."/>
            <person name="Sisk P."/>
            <person name="Stolte C."/>
            <person name="Sykes S."/>
            <person name="Walk T."/>
            <person name="White J."/>
            <person name="Yandava C."/>
            <person name="Haas B."/>
            <person name="Nusbaum C."/>
            <person name="Birren B."/>
        </authorList>
    </citation>
    <scope>NUCLEOTIDE SEQUENCE</scope>
    <source>
        <strain evidence="4">R3-111a-1</strain>
    </source>
</reference>
<dbReference type="SUPFAM" id="SSF57667">
    <property type="entry name" value="beta-beta-alpha zinc fingers"/>
    <property type="match status" value="1"/>
</dbReference>
<dbReference type="SMART" id="SM00355">
    <property type="entry name" value="ZnF_C2H2"/>
    <property type="match status" value="2"/>
</dbReference>
<organism evidence="4">
    <name type="scientific">Gaeumannomyces tritici (strain R3-111a-1)</name>
    <name type="common">Wheat and barley take-all root rot fungus</name>
    <name type="synonym">Gaeumannomyces graminis var. tritici</name>
    <dbReference type="NCBI Taxonomy" id="644352"/>
    <lineage>
        <taxon>Eukaryota</taxon>
        <taxon>Fungi</taxon>
        <taxon>Dikarya</taxon>
        <taxon>Ascomycota</taxon>
        <taxon>Pezizomycotina</taxon>
        <taxon>Sordariomycetes</taxon>
        <taxon>Sordariomycetidae</taxon>
        <taxon>Magnaporthales</taxon>
        <taxon>Magnaporthaceae</taxon>
        <taxon>Gaeumannomyces</taxon>
    </lineage>
</organism>
<dbReference type="EnsemblFungi" id="EJT73014">
    <property type="protein sequence ID" value="EJT73014"/>
    <property type="gene ID" value="GGTG_09865"/>
</dbReference>
<dbReference type="HOGENOM" id="CLU_036323_0_0_1"/>
<feature type="region of interest" description="Disordered" evidence="2">
    <location>
        <begin position="487"/>
        <end position="527"/>
    </location>
</feature>
<dbReference type="EMBL" id="GL385399">
    <property type="protein sequence ID" value="EJT73014.1"/>
    <property type="molecule type" value="Genomic_DNA"/>
</dbReference>
<evidence type="ECO:0000256" key="2">
    <source>
        <dbReference type="SAM" id="MobiDB-lite"/>
    </source>
</evidence>
<dbReference type="InterPro" id="IPR036236">
    <property type="entry name" value="Znf_C2H2_sf"/>
</dbReference>
<evidence type="ECO:0000313" key="6">
    <source>
        <dbReference type="Proteomes" id="UP000006039"/>
    </source>
</evidence>
<evidence type="ECO:0000259" key="3">
    <source>
        <dbReference type="PROSITE" id="PS50157"/>
    </source>
</evidence>
<dbReference type="InterPro" id="IPR013087">
    <property type="entry name" value="Znf_C2H2_type"/>
</dbReference>
<dbReference type="VEuPathDB" id="FungiDB:GGTG_09865"/>
<accession>J3P8N0</accession>
<dbReference type="AlphaFoldDB" id="J3P8N0"/>
<name>J3P8N0_GAET3</name>
<reference evidence="5" key="4">
    <citation type="journal article" date="2015" name="G3 (Bethesda)">
        <title>Genome sequences of three phytopathogenic species of the Magnaporthaceae family of fungi.</title>
        <authorList>
            <person name="Okagaki L.H."/>
            <person name="Nunes C.C."/>
            <person name="Sailsbery J."/>
            <person name="Clay B."/>
            <person name="Brown D."/>
            <person name="John T."/>
            <person name="Oh Y."/>
            <person name="Young N."/>
            <person name="Fitzgerald M."/>
            <person name="Haas B.J."/>
            <person name="Zeng Q."/>
            <person name="Young S."/>
            <person name="Adiconis X."/>
            <person name="Fan L."/>
            <person name="Levin J.Z."/>
            <person name="Mitchell T.K."/>
            <person name="Okubara P.A."/>
            <person name="Farman M.L."/>
            <person name="Kohn L.M."/>
            <person name="Birren B."/>
            <person name="Ma L.-J."/>
            <person name="Dean R.A."/>
        </authorList>
    </citation>
    <scope>NUCLEOTIDE SEQUENCE</scope>
    <source>
        <strain evidence="5">R3-111a-1</strain>
    </source>
</reference>
<reference evidence="4" key="3">
    <citation type="submission" date="2010-09" db="EMBL/GenBank/DDBJ databases">
        <title>Annotation of Gaeumannomyces graminis var. tritici R3-111a-1.</title>
        <authorList>
            <consortium name="The Broad Institute Genome Sequencing Platform"/>
            <person name="Ma L.-J."/>
            <person name="Dead R."/>
            <person name="Young S.K."/>
            <person name="Zeng Q."/>
            <person name="Gargeya S."/>
            <person name="Fitzgerald M."/>
            <person name="Haas B."/>
            <person name="Abouelleil A."/>
            <person name="Alvarado L."/>
            <person name="Arachchi H.M."/>
            <person name="Berlin A."/>
            <person name="Brown A."/>
            <person name="Chapman S.B."/>
            <person name="Chen Z."/>
            <person name="Dunbar C."/>
            <person name="Freedman E."/>
            <person name="Gearin G."/>
            <person name="Gellesch M."/>
            <person name="Goldberg J."/>
            <person name="Griggs A."/>
            <person name="Gujja S."/>
            <person name="Heiman D."/>
            <person name="Howarth C."/>
            <person name="Larson L."/>
            <person name="Lui A."/>
            <person name="MacDonald P.J.P."/>
            <person name="Mehta T."/>
            <person name="Montmayeur A."/>
            <person name="Murphy C."/>
            <person name="Neiman D."/>
            <person name="Pearson M."/>
            <person name="Priest M."/>
            <person name="Roberts A."/>
            <person name="Saif S."/>
            <person name="Shea T."/>
            <person name="Shenoy N."/>
            <person name="Sisk P."/>
            <person name="Stolte C."/>
            <person name="Sykes S."/>
            <person name="Yandava C."/>
            <person name="Wortman J."/>
            <person name="Nusbaum C."/>
            <person name="Birren B."/>
        </authorList>
    </citation>
    <scope>NUCLEOTIDE SEQUENCE</scope>
    <source>
        <strain evidence="4">R3-111a-1</strain>
    </source>
</reference>
<dbReference type="RefSeq" id="XP_009225988.1">
    <property type="nucleotide sequence ID" value="XM_009227724.1"/>
</dbReference>
<evidence type="ECO:0000256" key="1">
    <source>
        <dbReference type="PROSITE-ProRule" id="PRU00042"/>
    </source>
</evidence>
<feature type="compositionally biased region" description="Low complexity" evidence="2">
    <location>
        <begin position="241"/>
        <end position="258"/>
    </location>
</feature>
<proteinExistence type="predicted"/>
<protein>
    <recommendedName>
        <fullName evidence="3">C2H2-type domain-containing protein</fullName>
    </recommendedName>
</protein>
<dbReference type="PROSITE" id="PS50157">
    <property type="entry name" value="ZINC_FINGER_C2H2_2"/>
    <property type="match status" value="1"/>
</dbReference>
<dbReference type="eggNOG" id="ENOG502QQV3">
    <property type="taxonomic scope" value="Eukaryota"/>
</dbReference>
<dbReference type="GeneID" id="20350323"/>
<feature type="domain" description="C2H2-type" evidence="3">
    <location>
        <begin position="474"/>
        <end position="504"/>
    </location>
</feature>
<feature type="compositionally biased region" description="Basic and acidic residues" evidence="2">
    <location>
        <begin position="487"/>
        <end position="499"/>
    </location>
</feature>